<dbReference type="Proteomes" id="UP001163046">
    <property type="component" value="Unassembled WGS sequence"/>
</dbReference>
<reference evidence="1" key="1">
    <citation type="submission" date="2023-01" db="EMBL/GenBank/DDBJ databases">
        <title>Genome assembly of the deep-sea coral Lophelia pertusa.</title>
        <authorList>
            <person name="Herrera S."/>
            <person name="Cordes E."/>
        </authorList>
    </citation>
    <scope>NUCLEOTIDE SEQUENCE</scope>
    <source>
        <strain evidence="1">USNM1676648</strain>
        <tissue evidence="1">Polyp</tissue>
    </source>
</reference>
<dbReference type="EMBL" id="MU826353">
    <property type="protein sequence ID" value="KAJ7380560.1"/>
    <property type="molecule type" value="Genomic_DNA"/>
</dbReference>
<comment type="caution">
    <text evidence="1">The sequence shown here is derived from an EMBL/GenBank/DDBJ whole genome shotgun (WGS) entry which is preliminary data.</text>
</comment>
<dbReference type="AlphaFoldDB" id="A0A9W9ZFU9"/>
<keyword evidence="2" id="KW-1185">Reference proteome</keyword>
<name>A0A9W9ZFU9_9CNID</name>
<gene>
    <name evidence="1" type="ORF">OS493_009027</name>
</gene>
<dbReference type="OrthoDB" id="5966447at2759"/>
<proteinExistence type="predicted"/>
<protein>
    <submittedName>
        <fullName evidence="1">Uncharacterized protein</fullName>
    </submittedName>
</protein>
<evidence type="ECO:0000313" key="1">
    <source>
        <dbReference type="EMBL" id="KAJ7380560.1"/>
    </source>
</evidence>
<evidence type="ECO:0000313" key="2">
    <source>
        <dbReference type="Proteomes" id="UP001163046"/>
    </source>
</evidence>
<sequence length="173" mass="19278">MELFVFVIVSFKSLMTSTFLLRSKMLMVKRLSPSLRDCFLMETSLQMKGLTTVRMHIVMVTHILNDSRVSLAKLETGMLSVFCTSSSANDIGTMCPNMNVINNCNAKTPNVLGNFNQCKDFINLETDALITAAAMTHVGMESIDNKPESFIHPDILKASKEKRAPHSYKEHAG</sequence>
<accession>A0A9W9ZFU9</accession>
<organism evidence="1 2">
    <name type="scientific">Desmophyllum pertusum</name>
    <dbReference type="NCBI Taxonomy" id="174260"/>
    <lineage>
        <taxon>Eukaryota</taxon>
        <taxon>Metazoa</taxon>
        <taxon>Cnidaria</taxon>
        <taxon>Anthozoa</taxon>
        <taxon>Hexacorallia</taxon>
        <taxon>Scleractinia</taxon>
        <taxon>Caryophylliina</taxon>
        <taxon>Caryophylliidae</taxon>
        <taxon>Desmophyllum</taxon>
    </lineage>
</organism>